<dbReference type="GO" id="GO:0140359">
    <property type="term" value="F:ABC-type transporter activity"/>
    <property type="evidence" value="ECO:0007669"/>
    <property type="project" value="InterPro"/>
</dbReference>
<gene>
    <name evidence="13" type="ORF">E4K63_06565</name>
</gene>
<dbReference type="RefSeq" id="WP_133942342.1">
    <property type="nucleotide sequence ID" value="NZ_CP038241.1"/>
</dbReference>
<keyword evidence="3 11" id="KW-0813">Transport</keyword>
<keyword evidence="10 11" id="KW-0472">Membrane</keyword>
<evidence type="ECO:0000256" key="11">
    <source>
        <dbReference type="RuleBase" id="RU361157"/>
    </source>
</evidence>
<dbReference type="PANTHER" id="PTHR30413">
    <property type="entry name" value="INNER MEMBRANE TRANSPORT PERMEASE"/>
    <property type="match status" value="1"/>
</dbReference>
<evidence type="ECO:0000256" key="1">
    <source>
        <dbReference type="ARBA" id="ARBA00004651"/>
    </source>
</evidence>
<dbReference type="GO" id="GO:0043190">
    <property type="term" value="C:ATP-binding cassette (ABC) transporter complex"/>
    <property type="evidence" value="ECO:0007669"/>
    <property type="project" value="InterPro"/>
</dbReference>
<feature type="transmembrane region" description="Helical" evidence="11">
    <location>
        <begin position="63"/>
        <end position="79"/>
    </location>
</feature>
<evidence type="ECO:0000256" key="5">
    <source>
        <dbReference type="ARBA" id="ARBA00022597"/>
    </source>
</evidence>
<feature type="transmembrane region" description="Helical" evidence="11">
    <location>
        <begin position="235"/>
        <end position="254"/>
    </location>
</feature>
<keyword evidence="7" id="KW-0972">Capsule biogenesis/degradation</keyword>
<evidence type="ECO:0000256" key="2">
    <source>
        <dbReference type="ARBA" id="ARBA00007783"/>
    </source>
</evidence>
<dbReference type="InterPro" id="IPR013525">
    <property type="entry name" value="ABC2_TM"/>
</dbReference>
<evidence type="ECO:0000256" key="3">
    <source>
        <dbReference type="ARBA" id="ARBA00022448"/>
    </source>
</evidence>
<proteinExistence type="inferred from homology"/>
<dbReference type="GO" id="GO:0015920">
    <property type="term" value="P:lipopolysaccharide transport"/>
    <property type="evidence" value="ECO:0007669"/>
    <property type="project" value="TreeGrafter"/>
</dbReference>
<dbReference type="InterPro" id="IPR000412">
    <property type="entry name" value="ABC_2_transport"/>
</dbReference>
<evidence type="ECO:0000256" key="8">
    <source>
        <dbReference type="ARBA" id="ARBA00022989"/>
    </source>
</evidence>
<dbReference type="Proteomes" id="UP000502004">
    <property type="component" value="Chromosome"/>
</dbReference>
<reference evidence="13 14" key="1">
    <citation type="submission" date="2019-03" db="EMBL/GenBank/DDBJ databases">
        <title>Complete Genome Sequence of Allofrancisella inopinata Strain SYSU YG23 Isolated from Water-Cooling Systems in China.</title>
        <authorList>
            <person name="Ohrman C."/>
            <person name="Uneklint I."/>
            <person name="Sjodin A."/>
        </authorList>
    </citation>
    <scope>NUCLEOTIDE SEQUENCE [LARGE SCALE GENOMIC DNA]</scope>
    <source>
        <strain evidence="13 14">SYSU YG23</strain>
    </source>
</reference>
<evidence type="ECO:0000259" key="12">
    <source>
        <dbReference type="PROSITE" id="PS51012"/>
    </source>
</evidence>
<evidence type="ECO:0000256" key="6">
    <source>
        <dbReference type="ARBA" id="ARBA00022692"/>
    </source>
</evidence>
<evidence type="ECO:0000256" key="4">
    <source>
        <dbReference type="ARBA" id="ARBA00022475"/>
    </source>
</evidence>
<feature type="transmembrane region" description="Helical" evidence="11">
    <location>
        <begin position="32"/>
        <end position="56"/>
    </location>
</feature>
<feature type="transmembrane region" description="Helical" evidence="11">
    <location>
        <begin position="147"/>
        <end position="172"/>
    </location>
</feature>
<dbReference type="KEGG" id="aii:E4K63_06565"/>
<feature type="transmembrane region" description="Helical" evidence="11">
    <location>
        <begin position="178"/>
        <end position="196"/>
    </location>
</feature>
<comment type="similarity">
    <text evidence="2 11">Belongs to the ABC-2 integral membrane protein family.</text>
</comment>
<evidence type="ECO:0000256" key="7">
    <source>
        <dbReference type="ARBA" id="ARBA00022903"/>
    </source>
</evidence>
<name>A0AAE7CRL7_9GAMM</name>
<feature type="domain" description="ABC transmembrane type-2" evidence="12">
    <location>
        <begin position="33"/>
        <end position="255"/>
    </location>
</feature>
<keyword evidence="4 11" id="KW-1003">Cell membrane</keyword>
<dbReference type="InterPro" id="IPR047817">
    <property type="entry name" value="ABC2_TM_bact-type"/>
</dbReference>
<dbReference type="PRINTS" id="PR00164">
    <property type="entry name" value="ABC2TRNSPORT"/>
</dbReference>
<sequence>MNISVKEALIERKAVIWALLNREMTTRFDESYFSYAWLIIEPLLFVLILASIFYFLGRNTGDMPILLFLLTGIVPFFYFKKAVMSCAKAISANKALLTYRQVKIFDVIISRILLETTISICVAFICSFIIILFFENTHSTIYYPARIIFALIMLLGLAFGTSLCIAIMSYYYIDLDKFLGVVFRFLFFTSGIFFSLEQLPNNIAYYLSFNPLFQVIELIRSAFNPSYMSIYLSYKYVFGLTIIVIFLGVGVYFTSRENILMNDRSR</sequence>
<keyword evidence="9" id="KW-0625">Polysaccharide transport</keyword>
<evidence type="ECO:0000256" key="9">
    <source>
        <dbReference type="ARBA" id="ARBA00023047"/>
    </source>
</evidence>
<dbReference type="PANTHER" id="PTHR30413:SF10">
    <property type="entry name" value="CAPSULE POLYSACCHARIDE EXPORT INNER-MEMBRANE PROTEIN CTRC"/>
    <property type="match status" value="1"/>
</dbReference>
<keyword evidence="14" id="KW-1185">Reference proteome</keyword>
<dbReference type="Pfam" id="PF01061">
    <property type="entry name" value="ABC2_membrane"/>
    <property type="match status" value="1"/>
</dbReference>
<evidence type="ECO:0000256" key="10">
    <source>
        <dbReference type="ARBA" id="ARBA00023136"/>
    </source>
</evidence>
<comment type="subcellular location">
    <subcellularLocation>
        <location evidence="11">Cell inner membrane</location>
        <topology evidence="11">Multi-pass membrane protein</topology>
    </subcellularLocation>
    <subcellularLocation>
        <location evidence="1">Cell membrane</location>
        <topology evidence="1">Multi-pass membrane protein</topology>
    </subcellularLocation>
</comment>
<feature type="transmembrane region" description="Helical" evidence="11">
    <location>
        <begin position="112"/>
        <end position="135"/>
    </location>
</feature>
<protein>
    <recommendedName>
        <fullName evidence="11">Transport permease protein</fullName>
    </recommendedName>
</protein>
<evidence type="ECO:0000313" key="14">
    <source>
        <dbReference type="Proteomes" id="UP000502004"/>
    </source>
</evidence>
<accession>A0AAE7CRL7</accession>
<keyword evidence="8 11" id="KW-1133">Transmembrane helix</keyword>
<evidence type="ECO:0000313" key="13">
    <source>
        <dbReference type="EMBL" id="QIV96509.1"/>
    </source>
</evidence>
<dbReference type="AlphaFoldDB" id="A0AAE7CRL7"/>
<dbReference type="GO" id="GO:0015774">
    <property type="term" value="P:polysaccharide transport"/>
    <property type="evidence" value="ECO:0007669"/>
    <property type="project" value="UniProtKB-KW"/>
</dbReference>
<keyword evidence="6 11" id="KW-0812">Transmembrane</keyword>
<keyword evidence="5" id="KW-0762">Sugar transport</keyword>
<organism evidence="13 14">
    <name type="scientific">Allofrancisella inopinata</name>
    <dbReference type="NCBI Taxonomy" id="1085647"/>
    <lineage>
        <taxon>Bacteria</taxon>
        <taxon>Pseudomonadati</taxon>
        <taxon>Pseudomonadota</taxon>
        <taxon>Gammaproteobacteria</taxon>
        <taxon>Thiotrichales</taxon>
        <taxon>Francisellaceae</taxon>
        <taxon>Allofrancisella</taxon>
    </lineage>
</organism>
<dbReference type="PROSITE" id="PS51012">
    <property type="entry name" value="ABC_TM2"/>
    <property type="match status" value="1"/>
</dbReference>
<dbReference type="EMBL" id="CP038241">
    <property type="protein sequence ID" value="QIV96509.1"/>
    <property type="molecule type" value="Genomic_DNA"/>
</dbReference>